<comment type="similarity">
    <text evidence="1 8">Belongs to the SOS response-associated peptidase family.</text>
</comment>
<dbReference type="PANTHER" id="PTHR13604">
    <property type="entry name" value="DC12-RELATED"/>
    <property type="match status" value="1"/>
</dbReference>
<keyword evidence="6" id="KW-0238">DNA-binding</keyword>
<gene>
    <name evidence="9" type="ORF">J2Z17_004180</name>
</gene>
<dbReference type="Proteomes" id="UP000759443">
    <property type="component" value="Unassembled WGS sequence"/>
</dbReference>
<name>A0ABS4E481_9HYPH</name>
<evidence type="ECO:0000256" key="8">
    <source>
        <dbReference type="RuleBase" id="RU364100"/>
    </source>
</evidence>
<evidence type="ECO:0000313" key="10">
    <source>
        <dbReference type="Proteomes" id="UP000759443"/>
    </source>
</evidence>
<keyword evidence="7" id="KW-0456">Lyase</keyword>
<protein>
    <recommendedName>
        <fullName evidence="8">Abasic site processing protein</fullName>
        <ecNumber evidence="8">3.4.-.-</ecNumber>
    </recommendedName>
</protein>
<keyword evidence="4 8" id="KW-0378">Hydrolase</keyword>
<comment type="caution">
    <text evidence="9">The sequence shown here is derived from an EMBL/GenBank/DDBJ whole genome shotgun (WGS) entry which is preliminary data.</text>
</comment>
<accession>A0ABS4E481</accession>
<dbReference type="EMBL" id="JAGGJU010000012">
    <property type="protein sequence ID" value="MBP1852722.1"/>
    <property type="molecule type" value="Genomic_DNA"/>
</dbReference>
<dbReference type="InterPro" id="IPR003738">
    <property type="entry name" value="SRAP"/>
</dbReference>
<evidence type="ECO:0000256" key="5">
    <source>
        <dbReference type="ARBA" id="ARBA00023124"/>
    </source>
</evidence>
<dbReference type="Pfam" id="PF02586">
    <property type="entry name" value="SRAP"/>
    <property type="match status" value="1"/>
</dbReference>
<dbReference type="EC" id="3.4.-.-" evidence="8"/>
<sequence length="256" mass="29424">MLHENSYLMFSFASLDAALDFRACYHGELVELSEFDKIGNWTPAEDGMCNLYNVTTTQEAMRAFTKAIDRLGNLEPSLDIYPDKVAPVIRNHAGEREMSMLTWGMPSPSFVTNGKPDTGVTNIRNITSGHWRRWLKPESRCLVPWTTFCEWEDTKPRKTKRWFAIDESKPLAFFAGIWTEWNGERGSLKSPRPGRHELFGFLTCPPNEVVAPIHPKAMPVILRTEEEIELWMSAPWDQAKDLQRPLKDDELILLPL</sequence>
<evidence type="ECO:0000256" key="7">
    <source>
        <dbReference type="ARBA" id="ARBA00023239"/>
    </source>
</evidence>
<reference evidence="9 10" key="1">
    <citation type="submission" date="2021-03" db="EMBL/GenBank/DDBJ databases">
        <title>Genomic Encyclopedia of Type Strains, Phase IV (KMG-IV): sequencing the most valuable type-strain genomes for metagenomic binning, comparative biology and taxonomic classification.</title>
        <authorList>
            <person name="Goeker M."/>
        </authorList>
    </citation>
    <scope>NUCLEOTIDE SEQUENCE [LARGE SCALE GENOMIC DNA]</scope>
    <source>
        <strain evidence="9 10">DSM 21600</strain>
    </source>
</reference>
<dbReference type="SUPFAM" id="SSF143081">
    <property type="entry name" value="BB1717-like"/>
    <property type="match status" value="1"/>
</dbReference>
<dbReference type="Gene3D" id="3.90.1680.20">
    <property type="match status" value="2"/>
</dbReference>
<evidence type="ECO:0000256" key="1">
    <source>
        <dbReference type="ARBA" id="ARBA00008136"/>
    </source>
</evidence>
<evidence type="ECO:0000256" key="6">
    <source>
        <dbReference type="ARBA" id="ARBA00023125"/>
    </source>
</evidence>
<proteinExistence type="inferred from homology"/>
<dbReference type="PANTHER" id="PTHR13604:SF0">
    <property type="entry name" value="ABASIC SITE PROCESSING PROTEIN HMCES"/>
    <property type="match status" value="1"/>
</dbReference>
<keyword evidence="2 8" id="KW-0645">Protease</keyword>
<keyword evidence="3" id="KW-0227">DNA damage</keyword>
<evidence type="ECO:0000313" key="9">
    <source>
        <dbReference type="EMBL" id="MBP1852722.1"/>
    </source>
</evidence>
<keyword evidence="5" id="KW-0190">Covalent protein-DNA linkage</keyword>
<evidence type="ECO:0000256" key="2">
    <source>
        <dbReference type="ARBA" id="ARBA00022670"/>
    </source>
</evidence>
<dbReference type="InterPro" id="IPR036590">
    <property type="entry name" value="SRAP-like"/>
</dbReference>
<organism evidence="9 10">
    <name type="scientific">Rhizobium halophytocola</name>
    <dbReference type="NCBI Taxonomy" id="735519"/>
    <lineage>
        <taxon>Bacteria</taxon>
        <taxon>Pseudomonadati</taxon>
        <taxon>Pseudomonadota</taxon>
        <taxon>Alphaproteobacteria</taxon>
        <taxon>Hyphomicrobiales</taxon>
        <taxon>Rhizobiaceae</taxon>
        <taxon>Rhizobium/Agrobacterium group</taxon>
        <taxon>Rhizobium</taxon>
    </lineage>
</organism>
<evidence type="ECO:0000256" key="3">
    <source>
        <dbReference type="ARBA" id="ARBA00022763"/>
    </source>
</evidence>
<keyword evidence="10" id="KW-1185">Reference proteome</keyword>
<evidence type="ECO:0000256" key="4">
    <source>
        <dbReference type="ARBA" id="ARBA00022801"/>
    </source>
</evidence>